<dbReference type="AlphaFoldDB" id="A0A0S2TFB6"/>
<evidence type="ECO:0000259" key="7">
    <source>
        <dbReference type="Pfam" id="PF06202"/>
    </source>
</evidence>
<dbReference type="SUPFAM" id="SSF48208">
    <property type="entry name" value="Six-hairpin glycosidases"/>
    <property type="match status" value="1"/>
</dbReference>
<dbReference type="Gene3D" id="1.50.10.10">
    <property type="match status" value="1"/>
</dbReference>
<dbReference type="GO" id="GO:0005975">
    <property type="term" value="P:carbohydrate metabolic process"/>
    <property type="evidence" value="ECO:0007669"/>
    <property type="project" value="InterPro"/>
</dbReference>
<evidence type="ECO:0000313" key="8">
    <source>
        <dbReference type="EMBL" id="ALP53863.1"/>
    </source>
</evidence>
<dbReference type="Proteomes" id="UP000055136">
    <property type="component" value="Chromosome"/>
</dbReference>
<dbReference type="Pfam" id="PF06202">
    <property type="entry name" value="GDE_C"/>
    <property type="match status" value="1"/>
</dbReference>
<keyword evidence="9" id="KW-1185">Reference proteome</keyword>
<keyword evidence="4" id="KW-0378">Hydrolase</keyword>
<evidence type="ECO:0000256" key="6">
    <source>
        <dbReference type="ARBA" id="ARBA00023295"/>
    </source>
</evidence>
<dbReference type="InterPro" id="IPR008928">
    <property type="entry name" value="6-hairpin_glycosidase_sf"/>
</dbReference>
<dbReference type="EMBL" id="CP013099">
    <property type="protein sequence ID" value="ALP53863.1"/>
    <property type="molecule type" value="Genomic_DNA"/>
</dbReference>
<evidence type="ECO:0000256" key="5">
    <source>
        <dbReference type="ARBA" id="ARBA00023277"/>
    </source>
</evidence>
<name>A0A0S2TFB6_9GAMM</name>
<reference evidence="8" key="1">
    <citation type="submission" date="2015-10" db="EMBL/GenBank/DDBJ databases">
        <title>Description of Candidatus Tenderia electrophaga gen. nov, sp. nov., an Uncultivated Electroautotroph from a Biocathode Enrichment.</title>
        <authorList>
            <person name="Eddie B.J."/>
            <person name="Malanoski A.P."/>
            <person name="Wang Z."/>
            <person name="Hall R.J."/>
            <person name="Oh S.D."/>
            <person name="Heiner C."/>
            <person name="Lin B."/>
            <person name="Strycharz-Glaven S.M."/>
        </authorList>
    </citation>
    <scope>NUCLEOTIDE SEQUENCE [LARGE SCALE GENOMIC DNA]</scope>
    <source>
        <strain evidence="8">NRL1</strain>
    </source>
</reference>
<dbReference type="InterPro" id="IPR032790">
    <property type="entry name" value="GDE_C"/>
</dbReference>
<evidence type="ECO:0000256" key="3">
    <source>
        <dbReference type="ARBA" id="ARBA00012758"/>
    </source>
</evidence>
<evidence type="ECO:0000313" key="9">
    <source>
        <dbReference type="Proteomes" id="UP000055136"/>
    </source>
</evidence>
<proteinExistence type="inferred from homology"/>
<dbReference type="Pfam" id="PF12899">
    <property type="entry name" value="Glyco_hydro_100"/>
    <property type="match status" value="1"/>
</dbReference>
<comment type="catalytic activity">
    <reaction evidence="1">
        <text>Hydrolysis of terminal non-reducing beta-D-fructofuranoside residues in beta-D-fructofuranosides.</text>
        <dbReference type="EC" id="3.2.1.26"/>
    </reaction>
</comment>
<comment type="similarity">
    <text evidence="2">Belongs to the glycosyl hydrolase 100 family.</text>
</comment>
<dbReference type="STRING" id="1748243.Tel_12360"/>
<dbReference type="InterPro" id="IPR024746">
    <property type="entry name" value="Glyco_hydro_100"/>
</dbReference>
<dbReference type="InterPro" id="IPR012341">
    <property type="entry name" value="6hp_glycosidase-like_sf"/>
</dbReference>
<keyword evidence="5" id="KW-0119">Carbohydrate metabolism</keyword>
<evidence type="ECO:0000256" key="2">
    <source>
        <dbReference type="ARBA" id="ARBA00007671"/>
    </source>
</evidence>
<gene>
    <name evidence="8" type="ORF">Tel_12360</name>
</gene>
<keyword evidence="6" id="KW-0326">Glycosidase</keyword>
<accession>A0A0S2TFB6</accession>
<evidence type="ECO:0000256" key="1">
    <source>
        <dbReference type="ARBA" id="ARBA00000094"/>
    </source>
</evidence>
<dbReference type="EC" id="3.2.1.26" evidence="3"/>
<dbReference type="KEGG" id="tee:Tel_12360"/>
<sequence length="429" mass="48184">MTHESAIIAQGYDQAIALLRACSTEHGFVASPSESRNYHRVWGRDSGVMTLAALLSGDQKLIDAARQSLLTLANYQGPHGEIPSNVDPVAERISYGGTTGRVDADLWFIISCAEYWCASGDDDFLDALLPAVEKVRFLLGAWEFNSRGLLYVPLTGDWADEYLHSGYVLYDQLLYLQAQRSLAGIHRAIHGSEDHALLEKISRLRHLIQANYWFDDDDHIPDDAYHEVLYKKGRKAASHCAGLHWLPAFSPTGYGYRFDTLANVLASLLGVANETQRRRVDQFINDKLISEDQRVLPAFHPVIKPVDEDWEELQVMFSYTFKNRPYEFHNGGRWPMVTGFYVADLAQRGCRQEAEAFLQAIHRANALSMEGQAWSFPEFIHGETGAPGGTRQQGWSAAAAVIGHHALRGQQLFRIADHELNTQTREPSQ</sequence>
<evidence type="ECO:0000256" key="4">
    <source>
        <dbReference type="ARBA" id="ARBA00022801"/>
    </source>
</evidence>
<protein>
    <recommendedName>
        <fullName evidence="3">beta-fructofuranosidase</fullName>
        <ecNumber evidence="3">3.2.1.26</ecNumber>
    </recommendedName>
</protein>
<dbReference type="GO" id="GO:0004564">
    <property type="term" value="F:beta-fructofuranosidase activity"/>
    <property type="evidence" value="ECO:0007669"/>
    <property type="project" value="UniProtKB-EC"/>
</dbReference>
<organism evidence="8 9">
    <name type="scientific">Candidatus Tenderia electrophaga</name>
    <dbReference type="NCBI Taxonomy" id="1748243"/>
    <lineage>
        <taxon>Bacteria</taxon>
        <taxon>Pseudomonadati</taxon>
        <taxon>Pseudomonadota</taxon>
        <taxon>Gammaproteobacteria</taxon>
        <taxon>Candidatus Tenderiales</taxon>
        <taxon>Candidatus Tenderiaceae</taxon>
        <taxon>Candidatus Tenderia</taxon>
    </lineage>
</organism>
<feature type="domain" description="Glycogen debranching enzyme C-terminal" evidence="7">
    <location>
        <begin position="38"/>
        <end position="135"/>
    </location>
</feature>
<dbReference type="GO" id="GO:0033926">
    <property type="term" value="F:endo-alpha-N-acetylgalactosaminidase activity"/>
    <property type="evidence" value="ECO:0007669"/>
    <property type="project" value="InterPro"/>
</dbReference>